<dbReference type="Proteomes" id="UP000095283">
    <property type="component" value="Unplaced"/>
</dbReference>
<evidence type="ECO:0000313" key="2">
    <source>
        <dbReference type="WBParaSite" id="Hba_10024"/>
    </source>
</evidence>
<dbReference type="WBParaSite" id="Hba_10024">
    <property type="protein sequence ID" value="Hba_10024"/>
    <property type="gene ID" value="Hba_10024"/>
</dbReference>
<dbReference type="AlphaFoldDB" id="A0A1I7WXU7"/>
<reference evidence="2" key="1">
    <citation type="submission" date="2016-11" db="UniProtKB">
        <authorList>
            <consortium name="WormBaseParasite"/>
        </authorList>
    </citation>
    <scope>IDENTIFICATION</scope>
</reference>
<proteinExistence type="predicted"/>
<evidence type="ECO:0000313" key="1">
    <source>
        <dbReference type="Proteomes" id="UP000095283"/>
    </source>
</evidence>
<organism evidence="1 2">
    <name type="scientific">Heterorhabditis bacteriophora</name>
    <name type="common">Entomopathogenic nematode worm</name>
    <dbReference type="NCBI Taxonomy" id="37862"/>
    <lineage>
        <taxon>Eukaryota</taxon>
        <taxon>Metazoa</taxon>
        <taxon>Ecdysozoa</taxon>
        <taxon>Nematoda</taxon>
        <taxon>Chromadorea</taxon>
        <taxon>Rhabditida</taxon>
        <taxon>Rhabditina</taxon>
        <taxon>Rhabditomorpha</taxon>
        <taxon>Strongyloidea</taxon>
        <taxon>Heterorhabditidae</taxon>
        <taxon>Heterorhabditis</taxon>
    </lineage>
</organism>
<accession>A0A1I7WXU7</accession>
<name>A0A1I7WXU7_HETBA</name>
<protein>
    <submittedName>
        <fullName evidence="2">Uncharacterized protein</fullName>
    </submittedName>
</protein>
<sequence>MSYEWNEKRNGSNNEYRHLHRDKEPVSFYITLVIYTIGQHYHIMHMMNETYNESSVLGMCGGNTLQGQMANMQMIIKARIDAYFDKVLCLSNHNKY</sequence>
<keyword evidence="1" id="KW-1185">Reference proteome</keyword>